<evidence type="ECO:0000256" key="2">
    <source>
        <dbReference type="SAM" id="SignalP"/>
    </source>
</evidence>
<organism evidence="3 4">
    <name type="scientific">Citrobacter koseri</name>
    <name type="common">Citrobacter diversus</name>
    <dbReference type="NCBI Taxonomy" id="545"/>
    <lineage>
        <taxon>Bacteria</taxon>
        <taxon>Pseudomonadati</taxon>
        <taxon>Pseudomonadota</taxon>
        <taxon>Gammaproteobacteria</taxon>
        <taxon>Enterobacterales</taxon>
        <taxon>Enterobacteriaceae</taxon>
        <taxon>Citrobacter</taxon>
    </lineage>
</organism>
<dbReference type="Proteomes" id="UP000270272">
    <property type="component" value="Chromosome"/>
</dbReference>
<dbReference type="EMBL" id="LR134204">
    <property type="protein sequence ID" value="VEB83418.1"/>
    <property type="molecule type" value="Genomic_DNA"/>
</dbReference>
<dbReference type="InterPro" id="IPR050298">
    <property type="entry name" value="Gram-neg_bact_OMP"/>
</dbReference>
<protein>
    <submittedName>
        <fullName evidence="3">Outer membrane porin protein</fullName>
    </submittedName>
</protein>
<accession>A0A447UF39</accession>
<proteinExistence type="predicted"/>
<feature type="chain" id="PRO_5019148913" evidence="2">
    <location>
        <begin position="22"/>
        <end position="45"/>
    </location>
</feature>
<reference evidence="3 4" key="1">
    <citation type="submission" date="2018-12" db="EMBL/GenBank/DDBJ databases">
        <authorList>
            <consortium name="Pathogen Informatics"/>
        </authorList>
    </citation>
    <scope>NUCLEOTIDE SEQUENCE [LARGE SCALE GENOMIC DNA]</scope>
    <source>
        <strain evidence="3 4">NCTC11075</strain>
    </source>
</reference>
<evidence type="ECO:0000313" key="4">
    <source>
        <dbReference type="Proteomes" id="UP000270272"/>
    </source>
</evidence>
<dbReference type="AlphaFoldDB" id="A0A447UF39"/>
<evidence type="ECO:0000256" key="1">
    <source>
        <dbReference type="ARBA" id="ARBA00022729"/>
    </source>
</evidence>
<name>A0A447UF39_CITKO</name>
<sequence>MKLKLVAVAVTTLLAAGAVNAAEVYNKDGNKLDLYGKVQRSALLL</sequence>
<gene>
    <name evidence="3" type="primary">ompD_1</name>
    <name evidence="3" type="ORF">NCTC11075_00108</name>
</gene>
<dbReference type="PANTHER" id="PTHR34501:SF2">
    <property type="entry name" value="OUTER MEMBRANE PORIN F-RELATED"/>
    <property type="match status" value="1"/>
</dbReference>
<keyword evidence="1 2" id="KW-0732">Signal</keyword>
<dbReference type="PANTHER" id="PTHR34501">
    <property type="entry name" value="PROTEIN YDDL-RELATED"/>
    <property type="match status" value="1"/>
</dbReference>
<evidence type="ECO:0000313" key="3">
    <source>
        <dbReference type="EMBL" id="VEB83418.1"/>
    </source>
</evidence>
<feature type="signal peptide" evidence="2">
    <location>
        <begin position="1"/>
        <end position="21"/>
    </location>
</feature>